<name>A0ABT9NYQ1_9ACTN</name>
<gene>
    <name evidence="2" type="ORF">J2S57_001301</name>
</gene>
<organism evidence="2 3">
    <name type="scientific">Kineosporia succinea</name>
    <dbReference type="NCBI Taxonomy" id="84632"/>
    <lineage>
        <taxon>Bacteria</taxon>
        <taxon>Bacillati</taxon>
        <taxon>Actinomycetota</taxon>
        <taxon>Actinomycetes</taxon>
        <taxon>Kineosporiales</taxon>
        <taxon>Kineosporiaceae</taxon>
        <taxon>Kineosporia</taxon>
    </lineage>
</organism>
<evidence type="ECO:0000256" key="1">
    <source>
        <dbReference type="SAM" id="MobiDB-lite"/>
    </source>
</evidence>
<dbReference type="InterPro" id="IPR007554">
    <property type="entry name" value="Glycerophosphate_synth"/>
</dbReference>
<feature type="compositionally biased region" description="Basic residues" evidence="1">
    <location>
        <begin position="22"/>
        <end position="34"/>
    </location>
</feature>
<evidence type="ECO:0008006" key="4">
    <source>
        <dbReference type="Google" id="ProtNLM"/>
    </source>
</evidence>
<evidence type="ECO:0000313" key="2">
    <source>
        <dbReference type="EMBL" id="MDP9825552.1"/>
    </source>
</evidence>
<dbReference type="InterPro" id="IPR043148">
    <property type="entry name" value="TagF_C"/>
</dbReference>
<dbReference type="Proteomes" id="UP001235712">
    <property type="component" value="Unassembled WGS sequence"/>
</dbReference>
<keyword evidence="3" id="KW-1185">Reference proteome</keyword>
<comment type="caution">
    <text evidence="2">The sequence shown here is derived from an EMBL/GenBank/DDBJ whole genome shotgun (WGS) entry which is preliminary data.</text>
</comment>
<feature type="region of interest" description="Disordered" evidence="1">
    <location>
        <begin position="420"/>
        <end position="485"/>
    </location>
</feature>
<proteinExistence type="predicted"/>
<feature type="compositionally biased region" description="Low complexity" evidence="1">
    <location>
        <begin position="424"/>
        <end position="437"/>
    </location>
</feature>
<accession>A0ABT9NYQ1</accession>
<reference evidence="2 3" key="1">
    <citation type="submission" date="2023-07" db="EMBL/GenBank/DDBJ databases">
        <title>Sequencing the genomes of 1000 actinobacteria strains.</title>
        <authorList>
            <person name="Klenk H.-P."/>
        </authorList>
    </citation>
    <scope>NUCLEOTIDE SEQUENCE [LARGE SCALE GENOMIC DNA]</scope>
    <source>
        <strain evidence="2 3">DSM 44388</strain>
    </source>
</reference>
<evidence type="ECO:0000313" key="3">
    <source>
        <dbReference type="Proteomes" id="UP001235712"/>
    </source>
</evidence>
<dbReference type="RefSeq" id="WP_307239441.1">
    <property type="nucleotide sequence ID" value="NZ_JAUSQZ010000001.1"/>
</dbReference>
<feature type="compositionally biased region" description="Low complexity" evidence="1">
    <location>
        <begin position="459"/>
        <end position="478"/>
    </location>
</feature>
<dbReference type="Gene3D" id="3.40.50.12580">
    <property type="match status" value="1"/>
</dbReference>
<sequence>MSRFLRSPSPATFGALTNTINNKRRSMGRRKPTRGPRLNRVPEGPAPAAEVVVYFAEDRRKMYQLDQWLPVLEELHRRHPVVVVMRSKASFNNLSERTPLPTVYVRRLADVLELYDELDPKVAIYVNNGVANFQSLAVATMLHVHVNHGESDKVSMVSNQAKAYDRVFVAGEAAERRHAAALINFDHTKLVRTGRPQLDLSFETVLEPSDRRTVIYAPTWEGENDFNNYTSVDRYGAEIVRQLLALDGVRVVYRPHPRVASSTTLEVVGGHREILAMIEKAAEAEPLAGHATAMEGSILALFQECDAMVTDVSSVGLDFLYLRNDAPLFITDRRDNPTQLAVDAPISGASDVVNSDTVGSFGTVLADRLAHDSRLAERIAMRRFYFGDIAPGESTQRFLDAVTEVAAQRDEMVALLPNRQTHPSAAAAASGDAVGDVTPAEASSEYAQPEENVEEIEVPQELRPGAVAPAEVAEGAPVTDGAGRL</sequence>
<dbReference type="Pfam" id="PF04464">
    <property type="entry name" value="Glyphos_transf"/>
    <property type="match status" value="1"/>
</dbReference>
<dbReference type="EMBL" id="JAUSQZ010000001">
    <property type="protein sequence ID" value="MDP9825552.1"/>
    <property type="molecule type" value="Genomic_DNA"/>
</dbReference>
<protein>
    <recommendedName>
        <fullName evidence="4">CDP-glycerol:poly(Glycerophosphate) glycerophosphotransferase</fullName>
    </recommendedName>
</protein>
<feature type="region of interest" description="Disordered" evidence="1">
    <location>
        <begin position="1"/>
        <end position="43"/>
    </location>
</feature>
<dbReference type="SUPFAM" id="SSF53756">
    <property type="entry name" value="UDP-Glycosyltransferase/glycogen phosphorylase"/>
    <property type="match status" value="1"/>
</dbReference>